<feature type="domain" description="FAD-binding PCMH-type" evidence="4">
    <location>
        <begin position="1"/>
        <end position="175"/>
    </location>
</feature>
<keyword evidence="6" id="KW-1185">Reference proteome</keyword>
<dbReference type="InterPro" id="IPR016169">
    <property type="entry name" value="FAD-bd_PCMH_sub2"/>
</dbReference>
<dbReference type="EMBL" id="JABBVZ010000069">
    <property type="protein sequence ID" value="NMP23858.1"/>
    <property type="molecule type" value="Genomic_DNA"/>
</dbReference>
<gene>
    <name evidence="5" type="ORF">HIJ39_16100</name>
</gene>
<dbReference type="InterPro" id="IPR005107">
    <property type="entry name" value="CO_DH_flav_C"/>
</dbReference>
<evidence type="ECO:0000256" key="1">
    <source>
        <dbReference type="ARBA" id="ARBA00022630"/>
    </source>
</evidence>
<sequence length="281" mass="31516">MIIHPFAYFRPDTIEEALGIYDQVMREGKQPVYYGGGSEILTRSRLNDGRFDAVIDLKHIPETRVHGQDRGKLRFGAGLRLTELADRDLWPFMTATADRIADHTTRGHITLGGNLMSTLPYKEALLPLLLADSSTAIIATKGGVENRTLKDLYDHQINLKPGEFLVSVTVDGNEAKAMAFRSYKMTRQDWIDYPLVTIAVAKRDDGSIRAAFSGWASYPFTSSRVNQILSETGKAPQDRAARATRSMPQAALDDIRGSREYREFVTEYTLTNILKELEDAQ</sequence>
<proteinExistence type="predicted"/>
<dbReference type="SUPFAM" id="SSF56176">
    <property type="entry name" value="FAD-binding/transporter-associated domain-like"/>
    <property type="match status" value="1"/>
</dbReference>
<protein>
    <submittedName>
        <fullName evidence="5">Xanthine dehydrogenase</fullName>
    </submittedName>
</protein>
<dbReference type="PANTHER" id="PTHR42659:SF2">
    <property type="entry name" value="XANTHINE DEHYDROGENASE SUBUNIT C-RELATED"/>
    <property type="match status" value="1"/>
</dbReference>
<organism evidence="5 6">
    <name type="scientific">Sulfobacillus harzensis</name>
    <dbReference type="NCBI Taxonomy" id="2729629"/>
    <lineage>
        <taxon>Bacteria</taxon>
        <taxon>Bacillati</taxon>
        <taxon>Bacillota</taxon>
        <taxon>Clostridia</taxon>
        <taxon>Eubacteriales</taxon>
        <taxon>Clostridiales Family XVII. Incertae Sedis</taxon>
        <taxon>Sulfobacillus</taxon>
    </lineage>
</organism>
<dbReference type="SMART" id="SM01092">
    <property type="entry name" value="CO_deh_flav_C"/>
    <property type="match status" value="1"/>
</dbReference>
<dbReference type="Gene3D" id="3.30.390.50">
    <property type="entry name" value="CO dehydrogenase flavoprotein, C-terminal domain"/>
    <property type="match status" value="1"/>
</dbReference>
<dbReference type="InterPro" id="IPR036318">
    <property type="entry name" value="FAD-bd_PCMH-like_sf"/>
</dbReference>
<dbReference type="PROSITE" id="PS51387">
    <property type="entry name" value="FAD_PCMH"/>
    <property type="match status" value="1"/>
</dbReference>
<keyword evidence="1" id="KW-0285">Flavoprotein</keyword>
<dbReference type="InterPro" id="IPR016166">
    <property type="entry name" value="FAD-bd_PCMH"/>
</dbReference>
<dbReference type="PANTHER" id="PTHR42659">
    <property type="entry name" value="XANTHINE DEHYDROGENASE SUBUNIT C-RELATED"/>
    <property type="match status" value="1"/>
</dbReference>
<dbReference type="InterPro" id="IPR016167">
    <property type="entry name" value="FAD-bd_PCMH_sub1"/>
</dbReference>
<comment type="caution">
    <text evidence="5">The sequence shown here is derived from an EMBL/GenBank/DDBJ whole genome shotgun (WGS) entry which is preliminary data.</text>
</comment>
<name>A0A7Y0L5U5_9FIRM</name>
<dbReference type="Proteomes" id="UP000533476">
    <property type="component" value="Unassembled WGS sequence"/>
</dbReference>
<evidence type="ECO:0000256" key="2">
    <source>
        <dbReference type="ARBA" id="ARBA00022827"/>
    </source>
</evidence>
<dbReference type="AlphaFoldDB" id="A0A7Y0L5U5"/>
<dbReference type="Gene3D" id="3.30.43.10">
    <property type="entry name" value="Uridine Diphospho-n-acetylenolpyruvylglucosamine Reductase, domain 2"/>
    <property type="match status" value="1"/>
</dbReference>
<dbReference type="InterPro" id="IPR036683">
    <property type="entry name" value="CO_DH_flav_C_dom_sf"/>
</dbReference>
<reference evidence="5 6" key="1">
    <citation type="submission" date="2020-04" db="EMBL/GenBank/DDBJ databases">
        <authorList>
            <person name="Zhang R."/>
            <person name="Schippers A."/>
        </authorList>
    </citation>
    <scope>NUCLEOTIDE SEQUENCE [LARGE SCALE GENOMIC DNA]</scope>
    <source>
        <strain evidence="5 6">DSM 109850</strain>
    </source>
</reference>
<keyword evidence="3" id="KW-0560">Oxidoreductase</keyword>
<dbReference type="Gene3D" id="3.30.465.10">
    <property type="match status" value="1"/>
</dbReference>
<accession>A0A7Y0L5U5</accession>
<dbReference type="RefSeq" id="WP_169101486.1">
    <property type="nucleotide sequence ID" value="NZ_JABBVZ010000069.1"/>
</dbReference>
<evidence type="ECO:0000313" key="5">
    <source>
        <dbReference type="EMBL" id="NMP23858.1"/>
    </source>
</evidence>
<evidence type="ECO:0000313" key="6">
    <source>
        <dbReference type="Proteomes" id="UP000533476"/>
    </source>
</evidence>
<keyword evidence="2" id="KW-0274">FAD</keyword>
<dbReference type="GO" id="GO:0071949">
    <property type="term" value="F:FAD binding"/>
    <property type="evidence" value="ECO:0007669"/>
    <property type="project" value="InterPro"/>
</dbReference>
<dbReference type="Pfam" id="PF00941">
    <property type="entry name" value="FAD_binding_5"/>
    <property type="match status" value="1"/>
</dbReference>
<dbReference type="GO" id="GO:0016491">
    <property type="term" value="F:oxidoreductase activity"/>
    <property type="evidence" value="ECO:0007669"/>
    <property type="project" value="UniProtKB-KW"/>
</dbReference>
<evidence type="ECO:0000256" key="3">
    <source>
        <dbReference type="ARBA" id="ARBA00023002"/>
    </source>
</evidence>
<dbReference type="InterPro" id="IPR002346">
    <property type="entry name" value="Mopterin_DH_FAD-bd"/>
</dbReference>
<evidence type="ECO:0000259" key="4">
    <source>
        <dbReference type="PROSITE" id="PS51387"/>
    </source>
</evidence>
<dbReference type="SUPFAM" id="SSF55447">
    <property type="entry name" value="CO dehydrogenase flavoprotein C-terminal domain-like"/>
    <property type="match status" value="1"/>
</dbReference>
<dbReference type="InterPro" id="IPR051312">
    <property type="entry name" value="Diverse_Substr_Oxidored"/>
</dbReference>